<evidence type="ECO:0000259" key="3">
    <source>
        <dbReference type="SMART" id="SM00829"/>
    </source>
</evidence>
<evidence type="ECO:0000256" key="1">
    <source>
        <dbReference type="ARBA" id="ARBA00008072"/>
    </source>
</evidence>
<dbReference type="EMBL" id="JAGMUV010000046">
    <property type="protein sequence ID" value="KAH7110261.1"/>
    <property type="molecule type" value="Genomic_DNA"/>
</dbReference>
<dbReference type="PANTHER" id="PTHR45348:SF2">
    <property type="entry name" value="ZINC-TYPE ALCOHOL DEHYDROGENASE-LIKE PROTEIN C2E1P3.01"/>
    <property type="match status" value="1"/>
</dbReference>
<keyword evidence="5" id="KW-1185">Reference proteome</keyword>
<dbReference type="SUPFAM" id="SSF51735">
    <property type="entry name" value="NAD(P)-binding Rossmann-fold domains"/>
    <property type="match status" value="1"/>
</dbReference>
<feature type="domain" description="Enoyl reductase (ER)" evidence="3">
    <location>
        <begin position="13"/>
        <end position="331"/>
    </location>
</feature>
<gene>
    <name evidence="4" type="ORF">EDB81DRAFT_768923</name>
</gene>
<dbReference type="SMART" id="SM00829">
    <property type="entry name" value="PKS_ER"/>
    <property type="match status" value="1"/>
</dbReference>
<dbReference type="InterPro" id="IPR013154">
    <property type="entry name" value="ADH-like_N"/>
</dbReference>
<dbReference type="AlphaFoldDB" id="A0A9P9D0L4"/>
<comment type="caution">
    <text evidence="4">The sequence shown here is derived from an EMBL/GenBank/DDBJ whole genome shotgun (WGS) entry which is preliminary data.</text>
</comment>
<comment type="similarity">
    <text evidence="1">Belongs to the zinc-containing alcohol dehydrogenase family.</text>
</comment>
<evidence type="ECO:0000313" key="4">
    <source>
        <dbReference type="EMBL" id="KAH7110261.1"/>
    </source>
</evidence>
<dbReference type="Proteomes" id="UP000738349">
    <property type="component" value="Unassembled WGS sequence"/>
</dbReference>
<dbReference type="CDD" id="cd08249">
    <property type="entry name" value="enoyl_reductase_like"/>
    <property type="match status" value="1"/>
</dbReference>
<accession>A0A9P9D0L4</accession>
<proteinExistence type="inferred from homology"/>
<dbReference type="GO" id="GO:0016651">
    <property type="term" value="F:oxidoreductase activity, acting on NAD(P)H"/>
    <property type="evidence" value="ECO:0007669"/>
    <property type="project" value="InterPro"/>
</dbReference>
<dbReference type="OrthoDB" id="3509362at2759"/>
<organism evidence="4 5">
    <name type="scientific">Dactylonectria macrodidyma</name>
    <dbReference type="NCBI Taxonomy" id="307937"/>
    <lineage>
        <taxon>Eukaryota</taxon>
        <taxon>Fungi</taxon>
        <taxon>Dikarya</taxon>
        <taxon>Ascomycota</taxon>
        <taxon>Pezizomycotina</taxon>
        <taxon>Sordariomycetes</taxon>
        <taxon>Hypocreomycetidae</taxon>
        <taxon>Hypocreales</taxon>
        <taxon>Nectriaceae</taxon>
        <taxon>Dactylonectria</taxon>
    </lineage>
</organism>
<dbReference type="Pfam" id="PF08240">
    <property type="entry name" value="ADH_N"/>
    <property type="match status" value="1"/>
</dbReference>
<dbReference type="Pfam" id="PF00107">
    <property type="entry name" value="ADH_zinc_N"/>
    <property type="match status" value="1"/>
</dbReference>
<reference evidence="4" key="1">
    <citation type="journal article" date="2021" name="Nat. Commun.">
        <title>Genetic determinants of endophytism in the Arabidopsis root mycobiome.</title>
        <authorList>
            <person name="Mesny F."/>
            <person name="Miyauchi S."/>
            <person name="Thiergart T."/>
            <person name="Pickel B."/>
            <person name="Atanasova L."/>
            <person name="Karlsson M."/>
            <person name="Huettel B."/>
            <person name="Barry K.W."/>
            <person name="Haridas S."/>
            <person name="Chen C."/>
            <person name="Bauer D."/>
            <person name="Andreopoulos W."/>
            <person name="Pangilinan J."/>
            <person name="LaButti K."/>
            <person name="Riley R."/>
            <person name="Lipzen A."/>
            <person name="Clum A."/>
            <person name="Drula E."/>
            <person name="Henrissat B."/>
            <person name="Kohler A."/>
            <person name="Grigoriev I.V."/>
            <person name="Martin F.M."/>
            <person name="Hacquard S."/>
        </authorList>
    </citation>
    <scope>NUCLEOTIDE SEQUENCE</scope>
    <source>
        <strain evidence="4">MPI-CAGE-AT-0147</strain>
    </source>
</reference>
<dbReference type="InterPro" id="IPR036291">
    <property type="entry name" value="NAD(P)-bd_dom_sf"/>
</dbReference>
<dbReference type="InterPro" id="IPR011032">
    <property type="entry name" value="GroES-like_sf"/>
</dbReference>
<dbReference type="SUPFAM" id="SSF50129">
    <property type="entry name" value="GroES-like"/>
    <property type="match status" value="1"/>
</dbReference>
<name>A0A9P9D0L4_9HYPO</name>
<dbReference type="PANTHER" id="PTHR45348">
    <property type="entry name" value="HYPOTHETICAL OXIDOREDUCTASE (EUROFUNG)"/>
    <property type="match status" value="1"/>
</dbReference>
<dbReference type="InterPro" id="IPR047122">
    <property type="entry name" value="Trans-enoyl_RdTase-like"/>
</dbReference>
<dbReference type="InterPro" id="IPR020843">
    <property type="entry name" value="ER"/>
</dbReference>
<dbReference type="Gene3D" id="3.90.180.10">
    <property type="entry name" value="Medium-chain alcohol dehydrogenases, catalytic domain"/>
    <property type="match status" value="1"/>
</dbReference>
<keyword evidence="2" id="KW-0560">Oxidoreductase</keyword>
<dbReference type="Gene3D" id="3.40.50.720">
    <property type="entry name" value="NAD(P)-binding Rossmann-like Domain"/>
    <property type="match status" value="1"/>
</dbReference>
<sequence>MAASRLVVTAPNGPLEVTEYSPASPYPSTVQVRNHATSLNHLDWKRIRANFLMPSFPQVLGMDIAGIVSDNGTSTKYRVGDRVIAPGVPGWSDACSFQTHALVQEPYSSKIPNNMTFEQAATLPFCLMTAACGLFVNMGLSIDGEPEDKGRILIWGANGSIGSLAIQLARIANYGVIAVTSTTTGASQARDHGADFAFAKDDPQLISKIAELPTRPKWALDTVASRDTIEQISQCIEPSGIIVTAQKYTGETMPGATLSSIFAAEMFGKTMTGEVSQRGQQVSEWLWSNLYCWLSNGDITPLKFEVIGGLEEVENGLEKLGTGTAKTKLVVRI</sequence>
<evidence type="ECO:0000313" key="5">
    <source>
        <dbReference type="Proteomes" id="UP000738349"/>
    </source>
</evidence>
<dbReference type="InterPro" id="IPR013149">
    <property type="entry name" value="ADH-like_C"/>
</dbReference>
<evidence type="ECO:0000256" key="2">
    <source>
        <dbReference type="ARBA" id="ARBA00023002"/>
    </source>
</evidence>
<protein>
    <submittedName>
        <fullName evidence="4">Chaperonin 10-like protein</fullName>
    </submittedName>
</protein>